<reference evidence="1" key="2">
    <citation type="journal article" date="2015" name="Data Brief">
        <title>Shoot transcriptome of the giant reed, Arundo donax.</title>
        <authorList>
            <person name="Barrero R.A."/>
            <person name="Guerrero F.D."/>
            <person name="Moolhuijzen P."/>
            <person name="Goolsby J.A."/>
            <person name="Tidwell J."/>
            <person name="Bellgard S.E."/>
            <person name="Bellgard M.I."/>
        </authorList>
    </citation>
    <scope>NUCLEOTIDE SEQUENCE</scope>
    <source>
        <tissue evidence="1">Shoot tissue taken approximately 20 cm above the soil surface</tissue>
    </source>
</reference>
<accession>A0A0A9H9T8</accession>
<proteinExistence type="predicted"/>
<sequence>MNILLLFFLWKMNKYYTRNLVRIRSSKLSQLINLVMRSCNSNLVAC</sequence>
<name>A0A0A9H9T8_ARUDO</name>
<organism evidence="1">
    <name type="scientific">Arundo donax</name>
    <name type="common">Giant reed</name>
    <name type="synonym">Donax arundinaceus</name>
    <dbReference type="NCBI Taxonomy" id="35708"/>
    <lineage>
        <taxon>Eukaryota</taxon>
        <taxon>Viridiplantae</taxon>
        <taxon>Streptophyta</taxon>
        <taxon>Embryophyta</taxon>
        <taxon>Tracheophyta</taxon>
        <taxon>Spermatophyta</taxon>
        <taxon>Magnoliopsida</taxon>
        <taxon>Liliopsida</taxon>
        <taxon>Poales</taxon>
        <taxon>Poaceae</taxon>
        <taxon>PACMAD clade</taxon>
        <taxon>Arundinoideae</taxon>
        <taxon>Arundineae</taxon>
        <taxon>Arundo</taxon>
    </lineage>
</organism>
<evidence type="ECO:0000313" key="1">
    <source>
        <dbReference type="EMBL" id="JAE29643.1"/>
    </source>
</evidence>
<dbReference type="EMBL" id="GBRH01168253">
    <property type="protein sequence ID" value="JAE29643.1"/>
    <property type="molecule type" value="Transcribed_RNA"/>
</dbReference>
<dbReference type="AlphaFoldDB" id="A0A0A9H9T8"/>
<protein>
    <submittedName>
        <fullName evidence="1">Uncharacterized protein</fullName>
    </submittedName>
</protein>
<reference evidence="1" key="1">
    <citation type="submission" date="2014-09" db="EMBL/GenBank/DDBJ databases">
        <authorList>
            <person name="Magalhaes I.L.F."/>
            <person name="Oliveira U."/>
            <person name="Santos F.R."/>
            <person name="Vidigal T.H.D.A."/>
            <person name="Brescovit A.D."/>
            <person name="Santos A.J."/>
        </authorList>
    </citation>
    <scope>NUCLEOTIDE SEQUENCE</scope>
    <source>
        <tissue evidence="1">Shoot tissue taken approximately 20 cm above the soil surface</tissue>
    </source>
</reference>